<dbReference type="InterPro" id="IPR001633">
    <property type="entry name" value="EAL_dom"/>
</dbReference>
<name>A0A0F5YKF2_9CYAN</name>
<dbReference type="PROSITE" id="PS50883">
    <property type="entry name" value="EAL"/>
    <property type="match status" value="1"/>
</dbReference>
<dbReference type="Gene3D" id="3.20.20.450">
    <property type="entry name" value="EAL domain"/>
    <property type="match status" value="1"/>
</dbReference>
<gene>
    <name evidence="2" type="ORF">WN50_03685</name>
</gene>
<dbReference type="InterPro" id="IPR050706">
    <property type="entry name" value="Cyclic-di-GMP_PDE-like"/>
</dbReference>
<comment type="caution">
    <text evidence="2">The sequence shown here is derived from an EMBL/GenBank/DDBJ whole genome shotgun (WGS) entry which is preliminary data.</text>
</comment>
<protein>
    <recommendedName>
        <fullName evidence="1">EAL domain-containing protein</fullName>
    </recommendedName>
</protein>
<proteinExistence type="predicted"/>
<evidence type="ECO:0000259" key="1">
    <source>
        <dbReference type="PROSITE" id="PS50883"/>
    </source>
</evidence>
<reference evidence="2 3" key="1">
    <citation type="submission" date="2015-06" db="EMBL/GenBank/DDBJ databases">
        <title>Draft genome assembly of filamentous brackish cyanobacterium Limnoraphis robusta strain CS-951.</title>
        <authorList>
            <person name="Willis A."/>
            <person name="Parks M."/>
            <person name="Burford M.A."/>
        </authorList>
    </citation>
    <scope>NUCLEOTIDE SEQUENCE [LARGE SCALE GENOMIC DNA]</scope>
    <source>
        <strain evidence="2 3">CS-951</strain>
    </source>
</reference>
<dbReference type="InterPro" id="IPR035919">
    <property type="entry name" value="EAL_sf"/>
</dbReference>
<dbReference type="EMBL" id="LATL02000238">
    <property type="protein sequence ID" value="KKD39399.1"/>
    <property type="molecule type" value="Genomic_DNA"/>
</dbReference>
<evidence type="ECO:0000313" key="2">
    <source>
        <dbReference type="EMBL" id="KKD39399.1"/>
    </source>
</evidence>
<dbReference type="RefSeq" id="WP_046277150.1">
    <property type="nucleotide sequence ID" value="NZ_LATL02000238.1"/>
</dbReference>
<dbReference type="Proteomes" id="UP000033607">
    <property type="component" value="Unassembled WGS sequence"/>
</dbReference>
<evidence type="ECO:0000313" key="3">
    <source>
        <dbReference type="Proteomes" id="UP000033607"/>
    </source>
</evidence>
<organism evidence="2 3">
    <name type="scientific">Limnoraphis robusta CS-951</name>
    <dbReference type="NCBI Taxonomy" id="1637645"/>
    <lineage>
        <taxon>Bacteria</taxon>
        <taxon>Bacillati</taxon>
        <taxon>Cyanobacteriota</taxon>
        <taxon>Cyanophyceae</taxon>
        <taxon>Oscillatoriophycideae</taxon>
        <taxon>Oscillatoriales</taxon>
        <taxon>Sirenicapillariaceae</taxon>
        <taxon>Limnoraphis</taxon>
    </lineage>
</organism>
<dbReference type="OrthoDB" id="9759607at2"/>
<dbReference type="AlphaFoldDB" id="A0A0F5YKF2"/>
<dbReference type="SUPFAM" id="SSF141868">
    <property type="entry name" value="EAL domain-like"/>
    <property type="match status" value="1"/>
</dbReference>
<dbReference type="GO" id="GO:0071111">
    <property type="term" value="F:cyclic-guanylate-specific phosphodiesterase activity"/>
    <property type="evidence" value="ECO:0007669"/>
    <property type="project" value="InterPro"/>
</dbReference>
<dbReference type="Pfam" id="PF00563">
    <property type="entry name" value="EAL"/>
    <property type="match status" value="1"/>
</dbReference>
<accession>A0A0F5YKF2</accession>
<dbReference type="PANTHER" id="PTHR33121">
    <property type="entry name" value="CYCLIC DI-GMP PHOSPHODIESTERASE PDEF"/>
    <property type="match status" value="1"/>
</dbReference>
<sequence length="74" mass="8141">MLLHLQLAQENTAIVKGILRLSQALELKAIAEGIETVFQLDKLKALGCEYGQGNLFSKAVDAQKIETFLRVIQG</sequence>
<feature type="domain" description="EAL" evidence="1">
    <location>
        <begin position="1"/>
        <end position="73"/>
    </location>
</feature>
<dbReference type="PANTHER" id="PTHR33121:SF70">
    <property type="entry name" value="SIGNALING PROTEIN YKOW"/>
    <property type="match status" value="1"/>
</dbReference>